<dbReference type="GO" id="GO:0010604">
    <property type="term" value="P:positive regulation of macromolecule metabolic process"/>
    <property type="evidence" value="ECO:0007669"/>
    <property type="project" value="UniProtKB-ARBA"/>
</dbReference>
<protein>
    <recommendedName>
        <fullName evidence="7">C2H2-type domain-containing protein</fullName>
    </recommendedName>
</protein>
<dbReference type="OrthoDB" id="3437960at2759"/>
<dbReference type="GO" id="GO:0000981">
    <property type="term" value="F:DNA-binding transcription factor activity, RNA polymerase II-specific"/>
    <property type="evidence" value="ECO:0007669"/>
    <property type="project" value="TreeGrafter"/>
</dbReference>
<dbReference type="PANTHER" id="PTHR19818:SF166">
    <property type="entry name" value="C2H2-TYPE DOMAIN-CONTAINING PROTEIN"/>
    <property type="match status" value="1"/>
</dbReference>
<dbReference type="InterPro" id="IPR050329">
    <property type="entry name" value="GLI_C2H2-zinc-finger"/>
</dbReference>
<dbReference type="GO" id="GO:0005634">
    <property type="term" value="C:nucleus"/>
    <property type="evidence" value="ECO:0007669"/>
    <property type="project" value="UniProtKB-ARBA"/>
</dbReference>
<keyword evidence="9" id="KW-1185">Reference proteome</keyword>
<feature type="region of interest" description="Disordered" evidence="6">
    <location>
        <begin position="199"/>
        <end position="250"/>
    </location>
</feature>
<feature type="region of interest" description="Disordered" evidence="6">
    <location>
        <begin position="269"/>
        <end position="288"/>
    </location>
</feature>
<feature type="region of interest" description="Disordered" evidence="6">
    <location>
        <begin position="1"/>
        <end position="21"/>
    </location>
</feature>
<dbReference type="SMART" id="SM00355">
    <property type="entry name" value="ZnF_C2H2"/>
    <property type="match status" value="2"/>
</dbReference>
<evidence type="ECO:0000259" key="7">
    <source>
        <dbReference type="PROSITE" id="PS50157"/>
    </source>
</evidence>
<feature type="compositionally biased region" description="Polar residues" evidence="6">
    <location>
        <begin position="279"/>
        <end position="288"/>
    </location>
</feature>
<dbReference type="PROSITE" id="PS00028">
    <property type="entry name" value="ZINC_FINGER_C2H2_1"/>
    <property type="match status" value="2"/>
</dbReference>
<keyword evidence="3 5" id="KW-0863">Zinc-finger</keyword>
<feature type="compositionally biased region" description="Basic residues" evidence="6">
    <location>
        <begin position="205"/>
        <end position="214"/>
    </location>
</feature>
<evidence type="ECO:0000256" key="6">
    <source>
        <dbReference type="SAM" id="MobiDB-lite"/>
    </source>
</evidence>
<dbReference type="InterPro" id="IPR013087">
    <property type="entry name" value="Znf_C2H2_type"/>
</dbReference>
<keyword evidence="4" id="KW-0862">Zinc</keyword>
<dbReference type="FunFam" id="3.30.160.60:FF:000474">
    <property type="entry name" value="zinc finger protein 367"/>
    <property type="match status" value="1"/>
</dbReference>
<dbReference type="GO" id="GO:0000978">
    <property type="term" value="F:RNA polymerase II cis-regulatory region sequence-specific DNA binding"/>
    <property type="evidence" value="ECO:0007669"/>
    <property type="project" value="TreeGrafter"/>
</dbReference>
<name>A0A8J2PC14_9HEXA</name>
<feature type="compositionally biased region" description="Low complexity" evidence="6">
    <location>
        <begin position="215"/>
        <end position="226"/>
    </location>
</feature>
<dbReference type="EMBL" id="CAJVCH010352367">
    <property type="protein sequence ID" value="CAG7815758.1"/>
    <property type="molecule type" value="Genomic_DNA"/>
</dbReference>
<feature type="compositionally biased region" description="Polar residues" evidence="6">
    <location>
        <begin position="228"/>
        <end position="249"/>
    </location>
</feature>
<dbReference type="PANTHER" id="PTHR19818">
    <property type="entry name" value="ZINC FINGER PROTEIN ZIC AND GLI"/>
    <property type="match status" value="1"/>
</dbReference>
<dbReference type="GO" id="GO:0008270">
    <property type="term" value="F:zinc ion binding"/>
    <property type="evidence" value="ECO:0007669"/>
    <property type="project" value="UniProtKB-KW"/>
</dbReference>
<dbReference type="Pfam" id="PF00096">
    <property type="entry name" value="zf-C2H2"/>
    <property type="match status" value="2"/>
</dbReference>
<dbReference type="AlphaFoldDB" id="A0A8J2PC14"/>
<evidence type="ECO:0000313" key="9">
    <source>
        <dbReference type="Proteomes" id="UP000708208"/>
    </source>
</evidence>
<accession>A0A8J2PC14</accession>
<feature type="compositionally biased region" description="Polar residues" evidence="6">
    <location>
        <begin position="1"/>
        <end position="17"/>
    </location>
</feature>
<feature type="compositionally biased region" description="Polar residues" evidence="6">
    <location>
        <begin position="39"/>
        <end position="48"/>
    </location>
</feature>
<feature type="domain" description="C2H2-type" evidence="7">
    <location>
        <begin position="81"/>
        <end position="108"/>
    </location>
</feature>
<keyword evidence="1" id="KW-0479">Metal-binding</keyword>
<keyword evidence="2" id="KW-0677">Repeat</keyword>
<evidence type="ECO:0000256" key="1">
    <source>
        <dbReference type="ARBA" id="ARBA00022723"/>
    </source>
</evidence>
<evidence type="ECO:0000256" key="2">
    <source>
        <dbReference type="ARBA" id="ARBA00022737"/>
    </source>
</evidence>
<evidence type="ECO:0000256" key="3">
    <source>
        <dbReference type="ARBA" id="ARBA00022771"/>
    </source>
</evidence>
<sequence>MSSGSSIALADSTTHITTPDKSRVFRETDVTWIESEMDLNNSRCSSGARSPDSDAEKRRGRPRSDIVMSLIIQGSSSPSSIKCQYCTRVFPREKSLQAHLRTHTGEKPYVCDFPDCHRAFTQSGQLKTHQRLHAGEKPFVCSYSGCSVRFTHANRHCPAHPQAVLKRSNDVVLRAVGTNESNEGGRIQEWLEKYRKDREEACKTGKPRPKKRKISSSFSEQENISSLAGMSSDESNHQTSSYPSLKTSDSTAAKIKTISAAASVKDIQSIENEAPKNSPVKSQSYSCGQYHHSNTNIIPMGSSLQNNRTNTVQSNIYSPVHDQKVKPEKLKRRWLAAASAEQSEYTTLDNQEESLPSFNNQVNQELHSLRVKHLPGEENATGNERFQNRPSVLVMASNNWGYNENTFLKSEQLHSYYSSNYNNHSSAYYDSSYEPVSGFTHTSESRPHGLIPDPLNLSPR</sequence>
<dbReference type="Proteomes" id="UP000708208">
    <property type="component" value="Unassembled WGS sequence"/>
</dbReference>
<dbReference type="PROSITE" id="PS50157">
    <property type="entry name" value="ZINC_FINGER_C2H2_2"/>
    <property type="match status" value="2"/>
</dbReference>
<evidence type="ECO:0000256" key="5">
    <source>
        <dbReference type="PROSITE-ProRule" id="PRU00042"/>
    </source>
</evidence>
<feature type="domain" description="C2H2-type" evidence="7">
    <location>
        <begin position="109"/>
        <end position="138"/>
    </location>
</feature>
<feature type="region of interest" description="Disordered" evidence="6">
    <location>
        <begin position="437"/>
        <end position="460"/>
    </location>
</feature>
<gene>
    <name evidence="8" type="ORF">AFUS01_LOCUS26417</name>
</gene>
<proteinExistence type="predicted"/>
<comment type="caution">
    <text evidence="8">The sequence shown here is derived from an EMBL/GenBank/DDBJ whole genome shotgun (WGS) entry which is preliminary data.</text>
</comment>
<organism evidence="8 9">
    <name type="scientific">Allacma fusca</name>
    <dbReference type="NCBI Taxonomy" id="39272"/>
    <lineage>
        <taxon>Eukaryota</taxon>
        <taxon>Metazoa</taxon>
        <taxon>Ecdysozoa</taxon>
        <taxon>Arthropoda</taxon>
        <taxon>Hexapoda</taxon>
        <taxon>Collembola</taxon>
        <taxon>Symphypleona</taxon>
        <taxon>Sminthuridae</taxon>
        <taxon>Allacma</taxon>
    </lineage>
</organism>
<reference evidence="8" key="1">
    <citation type="submission" date="2021-06" db="EMBL/GenBank/DDBJ databases">
        <authorList>
            <person name="Hodson N. C."/>
            <person name="Mongue J. A."/>
            <person name="Jaron S. K."/>
        </authorList>
    </citation>
    <scope>NUCLEOTIDE SEQUENCE</scope>
</reference>
<evidence type="ECO:0000313" key="8">
    <source>
        <dbReference type="EMBL" id="CAG7815758.1"/>
    </source>
</evidence>
<evidence type="ECO:0000256" key="4">
    <source>
        <dbReference type="ARBA" id="ARBA00022833"/>
    </source>
</evidence>
<feature type="region of interest" description="Disordered" evidence="6">
    <location>
        <begin position="39"/>
        <end position="63"/>
    </location>
</feature>